<dbReference type="InterPro" id="IPR036412">
    <property type="entry name" value="HAD-like_sf"/>
</dbReference>
<comment type="caution">
    <text evidence="2">The sequence shown here is derived from an EMBL/GenBank/DDBJ whole genome shotgun (WGS) entry which is preliminary data.</text>
</comment>
<dbReference type="Pfam" id="PF00702">
    <property type="entry name" value="Hydrolase"/>
    <property type="match status" value="1"/>
</dbReference>
<dbReference type="InterPro" id="IPR023214">
    <property type="entry name" value="HAD_sf"/>
</dbReference>
<dbReference type="Gene3D" id="3.40.50.1000">
    <property type="entry name" value="HAD superfamily/HAD-like"/>
    <property type="match status" value="1"/>
</dbReference>
<dbReference type="PANTHER" id="PTHR43316:SF3">
    <property type="entry name" value="HALOACID DEHALOGENASE, TYPE II (AFU_ORTHOLOGUE AFUA_2G07750)-RELATED"/>
    <property type="match status" value="1"/>
</dbReference>
<evidence type="ECO:0000313" key="2">
    <source>
        <dbReference type="EMBL" id="RIH87074.1"/>
    </source>
</evidence>
<dbReference type="PRINTS" id="PR00413">
    <property type="entry name" value="HADHALOGNASE"/>
</dbReference>
<accession>A0A399ER09</accession>
<dbReference type="Proteomes" id="UP000265341">
    <property type="component" value="Unassembled WGS sequence"/>
</dbReference>
<dbReference type="NCBIfam" id="TIGR01549">
    <property type="entry name" value="HAD-SF-IA-v1"/>
    <property type="match status" value="1"/>
</dbReference>
<dbReference type="EC" id="3.1.-.-" evidence="2"/>
<keyword evidence="3" id="KW-1185">Reference proteome</keyword>
<dbReference type="SFLD" id="SFLDS00003">
    <property type="entry name" value="Haloacid_Dehalogenase"/>
    <property type="match status" value="1"/>
</dbReference>
<gene>
    <name evidence="2" type="ORF">Mrose_01508</name>
</gene>
<evidence type="ECO:0000313" key="3">
    <source>
        <dbReference type="Proteomes" id="UP000265341"/>
    </source>
</evidence>
<dbReference type="SUPFAM" id="SSF56784">
    <property type="entry name" value="HAD-like"/>
    <property type="match status" value="1"/>
</dbReference>
<dbReference type="EMBL" id="QWLA01000023">
    <property type="protein sequence ID" value="RIH87074.1"/>
    <property type="molecule type" value="Genomic_DNA"/>
</dbReference>
<dbReference type="InterPro" id="IPR051540">
    <property type="entry name" value="S-2-haloacid_dehalogenase"/>
</dbReference>
<sequence>MVIRGVLFDRDGVLLESNDETYDHFVHWLASYGPTPSQVMREVRRVSERQLEKIRKLEITTPEAEKQYWLESAQSLLDNLDIGSKGPTPQEIAVLWPYYRFLKPVRGVARVLRELRAQGLVLGVLSNALPSLRESLAYHGLDLSFQHFFASSRMGVAKPDPRAFEMAVAQMGLTLGEVIYVGDNPHHVESARRLGMPAYSMQSQGIPDPRNSFHLLWQLEDLLSLVS</sequence>
<organism evidence="2 3">
    <name type="scientific">Calidithermus roseus</name>
    <dbReference type="NCBI Taxonomy" id="1644118"/>
    <lineage>
        <taxon>Bacteria</taxon>
        <taxon>Thermotogati</taxon>
        <taxon>Deinococcota</taxon>
        <taxon>Deinococci</taxon>
        <taxon>Thermales</taxon>
        <taxon>Thermaceae</taxon>
        <taxon>Calidithermus</taxon>
    </lineage>
</organism>
<dbReference type="RefSeq" id="WP_182482723.1">
    <property type="nucleotide sequence ID" value="NZ_QWLA01000023.1"/>
</dbReference>
<reference evidence="2 3" key="1">
    <citation type="submission" date="2018-08" db="EMBL/GenBank/DDBJ databases">
        <title>Meiothermus roseus NBRC 110900 genome sequencing project.</title>
        <authorList>
            <person name="Da Costa M.S."/>
            <person name="Albuquerque L."/>
            <person name="Raposo P."/>
            <person name="Froufe H.J.C."/>
            <person name="Barroso C.S."/>
            <person name="Egas C."/>
        </authorList>
    </citation>
    <scope>NUCLEOTIDE SEQUENCE [LARGE SCALE GENOMIC DNA]</scope>
    <source>
        <strain evidence="2 3">NBRC 110900</strain>
    </source>
</reference>
<evidence type="ECO:0000256" key="1">
    <source>
        <dbReference type="ARBA" id="ARBA00022801"/>
    </source>
</evidence>
<dbReference type="SFLD" id="SFLDG01129">
    <property type="entry name" value="C1.5:_HAD__Beta-PGM__Phosphata"/>
    <property type="match status" value="1"/>
</dbReference>
<proteinExistence type="predicted"/>
<keyword evidence="1 2" id="KW-0378">Hydrolase</keyword>
<protein>
    <submittedName>
        <fullName evidence="2">Phosphatase</fullName>
        <ecNumber evidence="2">3.1.-.-</ecNumber>
    </submittedName>
</protein>
<dbReference type="InterPro" id="IPR006439">
    <property type="entry name" value="HAD-SF_hydro_IA"/>
</dbReference>
<dbReference type="PANTHER" id="PTHR43316">
    <property type="entry name" value="HYDROLASE, HALOACID DELAHOGENASE-RELATED"/>
    <property type="match status" value="1"/>
</dbReference>
<dbReference type="GO" id="GO:0016787">
    <property type="term" value="F:hydrolase activity"/>
    <property type="evidence" value="ECO:0007669"/>
    <property type="project" value="UniProtKB-KW"/>
</dbReference>
<dbReference type="AlphaFoldDB" id="A0A399ER09"/>
<dbReference type="NCBIfam" id="TIGR01509">
    <property type="entry name" value="HAD-SF-IA-v3"/>
    <property type="match status" value="1"/>
</dbReference>
<name>A0A399ER09_9DEIN</name>